<evidence type="ECO:0000256" key="1">
    <source>
        <dbReference type="ARBA" id="ARBA00004604"/>
    </source>
</evidence>
<dbReference type="GO" id="GO:0005730">
    <property type="term" value="C:nucleolus"/>
    <property type="evidence" value="ECO:0007669"/>
    <property type="project" value="UniProtKB-SubCell"/>
</dbReference>
<evidence type="ECO:0000256" key="6">
    <source>
        <dbReference type="ARBA" id="ARBA00025083"/>
    </source>
</evidence>
<dbReference type="InterPro" id="IPR028160">
    <property type="entry name" value="Slx9-like"/>
</dbReference>
<comment type="subunit">
    <text evidence="3">Interacts with the 35S, 23S and 20S pre-rRNAs and with the U3 snoRNA.</text>
</comment>
<evidence type="ECO:0000256" key="5">
    <source>
        <dbReference type="ARBA" id="ARBA00023242"/>
    </source>
</evidence>
<keyword evidence="8" id="KW-1185">Reference proteome</keyword>
<accession>A0A367XM61</accession>
<comment type="caution">
    <text evidence="7">The sequence shown here is derived from an EMBL/GenBank/DDBJ whole genome shotgun (WGS) entry which is preliminary data.</text>
</comment>
<reference evidence="7 8" key="1">
    <citation type="submission" date="2018-06" db="EMBL/GenBank/DDBJ databases">
        <title>Whole genome sequencing of Candida tropicalis (genome annotated by CSBL at Korea University).</title>
        <authorList>
            <person name="Ahn J."/>
        </authorList>
    </citation>
    <scope>NUCLEOTIDE SEQUENCE [LARGE SCALE GENOMIC DNA]</scope>
    <source>
        <strain evidence="7 8">ATCC 20962</strain>
    </source>
</reference>
<protein>
    <recommendedName>
        <fullName evidence="4">Ribosome biogenesis protein SLX9</fullName>
    </recommendedName>
</protein>
<comment type="subcellular location">
    <subcellularLocation>
        <location evidence="1">Nucleus</location>
        <location evidence="1">Nucleolus</location>
    </subcellularLocation>
</comment>
<comment type="function">
    <text evidence="6">Involved in ribosome biogenesis. Required for normal pre-rRNA processing in internal transcribed spacer 1 (ITS1). May be involved in the movements of the replication forks.</text>
</comment>
<dbReference type="STRING" id="5486.A0A367XM61"/>
<organism evidence="7 8">
    <name type="scientific">Candida viswanathii</name>
    <dbReference type="NCBI Taxonomy" id="5486"/>
    <lineage>
        <taxon>Eukaryota</taxon>
        <taxon>Fungi</taxon>
        <taxon>Dikarya</taxon>
        <taxon>Ascomycota</taxon>
        <taxon>Saccharomycotina</taxon>
        <taxon>Pichiomycetes</taxon>
        <taxon>Debaryomycetaceae</taxon>
        <taxon>Candida/Lodderomyces clade</taxon>
        <taxon>Candida</taxon>
    </lineage>
</organism>
<dbReference type="GO" id="GO:0030686">
    <property type="term" value="C:90S preribosome"/>
    <property type="evidence" value="ECO:0007669"/>
    <property type="project" value="InterPro"/>
</dbReference>
<dbReference type="OrthoDB" id="4068648at2759"/>
<evidence type="ECO:0000313" key="7">
    <source>
        <dbReference type="EMBL" id="RCK54744.1"/>
    </source>
</evidence>
<dbReference type="Proteomes" id="UP000253472">
    <property type="component" value="Unassembled WGS sequence"/>
</dbReference>
<keyword evidence="5" id="KW-0539">Nucleus</keyword>
<name>A0A367XM61_9ASCO</name>
<gene>
    <name evidence="7" type="primary">SLX9_1</name>
    <name evidence="7" type="ORF">Cantr_04424</name>
</gene>
<dbReference type="GO" id="GO:0000462">
    <property type="term" value="P:maturation of SSU-rRNA from tricistronic rRNA transcript (SSU-rRNA, 5.8S rRNA, LSU-rRNA)"/>
    <property type="evidence" value="ECO:0007669"/>
    <property type="project" value="InterPro"/>
</dbReference>
<proteinExistence type="inferred from homology"/>
<dbReference type="Pfam" id="PF15341">
    <property type="entry name" value="SLX9"/>
    <property type="match status" value="1"/>
</dbReference>
<comment type="similarity">
    <text evidence="2">Belongs to the SLX9 family.</text>
</comment>
<sequence>MAGIKKKSSLRDKASKKSQLAKINEFKQELAVDAPAQQDPTYHENPFLKLAKSTKKEKQQVKSDKFVSKLILGDTRISKSALRRRKRKAKEQLKPKLDDLLLNLPDESGADAKHEDTKLFIKKVKRENKPNPTKASGIKQILKQESGMFKTALQNRSTNFASLKDMIQQNLQNNAK</sequence>
<dbReference type="AlphaFoldDB" id="A0A367XM61"/>
<evidence type="ECO:0000313" key="8">
    <source>
        <dbReference type="Proteomes" id="UP000253472"/>
    </source>
</evidence>
<evidence type="ECO:0000256" key="2">
    <source>
        <dbReference type="ARBA" id="ARBA00011022"/>
    </source>
</evidence>
<evidence type="ECO:0000256" key="3">
    <source>
        <dbReference type="ARBA" id="ARBA00011523"/>
    </source>
</evidence>
<dbReference type="GO" id="GO:0030688">
    <property type="term" value="C:preribosome, small subunit precursor"/>
    <property type="evidence" value="ECO:0007669"/>
    <property type="project" value="InterPro"/>
</dbReference>
<evidence type="ECO:0000256" key="4">
    <source>
        <dbReference type="ARBA" id="ARBA00021321"/>
    </source>
</evidence>
<dbReference type="EMBL" id="QLNQ01000030">
    <property type="protein sequence ID" value="RCK54744.1"/>
    <property type="molecule type" value="Genomic_DNA"/>
</dbReference>